<reference evidence="1" key="1">
    <citation type="submission" date="2019-03" db="EMBL/GenBank/DDBJ databases">
        <title>Single cell metagenomics reveals metabolic interactions within the superorganism composed of flagellate Streblomastix strix and complex community of Bacteroidetes bacteria on its surface.</title>
        <authorList>
            <person name="Treitli S.C."/>
            <person name="Kolisko M."/>
            <person name="Husnik F."/>
            <person name="Keeling P."/>
            <person name="Hampl V."/>
        </authorList>
    </citation>
    <scope>NUCLEOTIDE SEQUENCE</scope>
    <source>
        <strain evidence="1">STM</strain>
    </source>
</reference>
<name>A0A5J4RE91_9ZZZZ</name>
<sequence length="335" mass="39132">MTEKEQAKQRWQENCKHIESITSKARPETATERATNIRHSRSDYAYFCRRYFSHYCKCKNGKFQNDAARYVKSHPDMKAVFMWPRAHAKSTHFDIMIPLWLKFQETPQLHLMVVVGKNEDSADVLLSDLQAELQFNRYLIADFGQQYNAGSWEEGEFVTKDGTAFFSRGRGQSPRGLRYRESRPDYIVIDDLDDDELCRNESRVRILTDWVKEALFGALDGGRGRFIMVGNLIGKCSVLNNIAHSETVHLSRVEAINKEGIPVWTEKYSKKEMEEMAAFMGYRAFQKEMMNNPITEGAVFKHDWIRWKKPCRLDQYDYLILNCCQDSLNTILIFV</sequence>
<dbReference type="InterPro" id="IPR027417">
    <property type="entry name" value="P-loop_NTPase"/>
</dbReference>
<protein>
    <recommendedName>
        <fullName evidence="2">Terminase large subunit gp17-like C-terminal domain-containing protein</fullName>
    </recommendedName>
</protein>
<gene>
    <name evidence="1" type="ORF">EZS27_019785</name>
</gene>
<evidence type="ECO:0008006" key="2">
    <source>
        <dbReference type="Google" id="ProtNLM"/>
    </source>
</evidence>
<dbReference type="EMBL" id="SNRY01001347">
    <property type="protein sequence ID" value="KAA6331635.1"/>
    <property type="molecule type" value="Genomic_DNA"/>
</dbReference>
<evidence type="ECO:0000313" key="1">
    <source>
        <dbReference type="EMBL" id="KAA6331635.1"/>
    </source>
</evidence>
<organism evidence="1">
    <name type="scientific">termite gut metagenome</name>
    <dbReference type="NCBI Taxonomy" id="433724"/>
    <lineage>
        <taxon>unclassified sequences</taxon>
        <taxon>metagenomes</taxon>
        <taxon>organismal metagenomes</taxon>
    </lineage>
</organism>
<comment type="caution">
    <text evidence="1">The sequence shown here is derived from an EMBL/GenBank/DDBJ whole genome shotgun (WGS) entry which is preliminary data.</text>
</comment>
<dbReference type="Gene3D" id="3.40.50.300">
    <property type="entry name" value="P-loop containing nucleotide triphosphate hydrolases"/>
    <property type="match status" value="1"/>
</dbReference>
<dbReference type="AlphaFoldDB" id="A0A5J4RE91"/>
<proteinExistence type="predicted"/>
<accession>A0A5J4RE91</accession>